<evidence type="ECO:0000313" key="10">
    <source>
        <dbReference type="Proteomes" id="UP000627781"/>
    </source>
</evidence>
<feature type="transmembrane region" description="Helical" evidence="7">
    <location>
        <begin position="245"/>
        <end position="270"/>
    </location>
</feature>
<evidence type="ECO:0000313" key="9">
    <source>
        <dbReference type="EMBL" id="MBD7912147.1"/>
    </source>
</evidence>
<dbReference type="Pfam" id="PF03773">
    <property type="entry name" value="ArsP_1"/>
    <property type="match status" value="1"/>
</dbReference>
<dbReference type="InterPro" id="IPR003495">
    <property type="entry name" value="CobW/HypB/UreG_nucleotide-bd"/>
</dbReference>
<keyword evidence="4 7" id="KW-0812">Transmembrane</keyword>
<feature type="transmembrane region" description="Helical" evidence="7">
    <location>
        <begin position="282"/>
        <end position="308"/>
    </location>
</feature>
<evidence type="ECO:0000256" key="6">
    <source>
        <dbReference type="ARBA" id="ARBA00023136"/>
    </source>
</evidence>
<dbReference type="EMBL" id="JACSRA010000019">
    <property type="protein sequence ID" value="MBD7912147.1"/>
    <property type="molecule type" value="Genomic_DNA"/>
</dbReference>
<organism evidence="9 10">
    <name type="scientific">Clostridium cibarium</name>
    <dbReference type="NCBI Taxonomy" id="2762247"/>
    <lineage>
        <taxon>Bacteria</taxon>
        <taxon>Bacillati</taxon>
        <taxon>Bacillota</taxon>
        <taxon>Clostridia</taxon>
        <taxon>Eubacteriales</taxon>
        <taxon>Clostridiaceae</taxon>
        <taxon>Clostridium</taxon>
    </lineage>
</organism>
<evidence type="ECO:0000256" key="7">
    <source>
        <dbReference type="SAM" id="Phobius"/>
    </source>
</evidence>
<keyword evidence="10" id="KW-1185">Reference proteome</keyword>
<name>A0ABR8PVD5_9CLOT</name>
<dbReference type="Proteomes" id="UP000627781">
    <property type="component" value="Unassembled WGS sequence"/>
</dbReference>
<dbReference type="PANTHER" id="PTHR34184">
    <property type="entry name" value="UPF0718 PROTEIN YCGR"/>
    <property type="match status" value="1"/>
</dbReference>
<feature type="domain" description="CobW/HypB/UreG nucleotide-binding" evidence="8">
    <location>
        <begin position="6"/>
        <end position="174"/>
    </location>
</feature>
<accession>A0ABR8PVD5</accession>
<evidence type="ECO:0000256" key="1">
    <source>
        <dbReference type="ARBA" id="ARBA00004651"/>
    </source>
</evidence>
<dbReference type="InterPro" id="IPR005524">
    <property type="entry name" value="DUF318"/>
</dbReference>
<feature type="transmembrane region" description="Helical" evidence="7">
    <location>
        <begin position="320"/>
        <end position="343"/>
    </location>
</feature>
<comment type="similarity">
    <text evidence="2">Belongs to the UPF0718 family.</text>
</comment>
<feature type="transmembrane region" description="Helical" evidence="7">
    <location>
        <begin position="350"/>
        <end position="368"/>
    </location>
</feature>
<evidence type="ECO:0000256" key="2">
    <source>
        <dbReference type="ARBA" id="ARBA00006386"/>
    </source>
</evidence>
<keyword evidence="3" id="KW-1003">Cell membrane</keyword>
<dbReference type="Pfam" id="PF02492">
    <property type="entry name" value="cobW"/>
    <property type="match status" value="1"/>
</dbReference>
<comment type="subcellular location">
    <subcellularLocation>
        <location evidence="1">Cell membrane</location>
        <topology evidence="1">Multi-pass membrane protein</topology>
    </subcellularLocation>
</comment>
<dbReference type="Gene3D" id="3.40.50.300">
    <property type="entry name" value="P-loop containing nucleotide triphosphate hydrolases"/>
    <property type="match status" value="1"/>
</dbReference>
<proteinExistence type="inferred from homology"/>
<evidence type="ECO:0000256" key="4">
    <source>
        <dbReference type="ARBA" id="ARBA00022692"/>
    </source>
</evidence>
<dbReference type="InterPro" id="IPR027417">
    <property type="entry name" value="P-loop_NTPase"/>
</dbReference>
<dbReference type="InterPro" id="IPR052923">
    <property type="entry name" value="UPF0718"/>
</dbReference>
<dbReference type="RefSeq" id="WP_191769098.1">
    <property type="nucleotide sequence ID" value="NZ_JACSRA010000019.1"/>
</dbReference>
<comment type="caution">
    <text evidence="9">The sequence shown here is derived from an EMBL/GenBank/DDBJ whole genome shotgun (WGS) entry which is preliminary data.</text>
</comment>
<feature type="transmembrane region" description="Helical" evidence="7">
    <location>
        <begin position="484"/>
        <end position="503"/>
    </location>
</feature>
<feature type="transmembrane region" description="Helical" evidence="7">
    <location>
        <begin position="205"/>
        <end position="225"/>
    </location>
</feature>
<feature type="transmembrane region" description="Helical" evidence="7">
    <location>
        <begin position="510"/>
        <end position="529"/>
    </location>
</feature>
<dbReference type="SUPFAM" id="SSF52540">
    <property type="entry name" value="P-loop containing nucleoside triphosphate hydrolases"/>
    <property type="match status" value="1"/>
</dbReference>
<evidence type="ECO:0000259" key="8">
    <source>
        <dbReference type="Pfam" id="PF02492"/>
    </source>
</evidence>
<keyword evidence="6 7" id="KW-0472">Membrane</keyword>
<feature type="transmembrane region" description="Helical" evidence="7">
    <location>
        <begin position="448"/>
        <end position="472"/>
    </location>
</feature>
<feature type="transmembrane region" description="Helical" evidence="7">
    <location>
        <begin position="417"/>
        <end position="436"/>
    </location>
</feature>
<sequence>MKIKVDILMGFLGSGKTTLIKSFIENGGLRDETVVIVQYESGKTTIKEEKFNNKIIIMQRKIDEPFNKNCLREIISKYTPDRIIIEYNGMGDTEKFLEGFNDPYLEKICKINKIISTLDMKTANMYLINMANKIREHIVNSDIIIFNNANNMNKDTIQNIKRNIRQINEVAKIYEFPTVDIEEKSIRKKKLCLNTSEEKVGSKEIILVILGFMILFWLGLCFPLVSDFTNSYLDKNWINSFNKIFMGILIETLPFLLIGAFLSSMIQICVSENILAKIFPRNTIMASIIAAVSGILFPVCDCGTIPVARGFLKKGLPLSVAVTFMLSAPIVNPIAIISTLYAFPDMKYIVVYRVILGIIISIIVGLIMNRYSAKDVVNDYIINCQCELCSGEYTTSKNIFTKIKGVFLLAGDEFINVSKYMIVGALLSASIQTLIGQKVIAFVPEGKVASLIIMMVFAFVFSVCSTSDAFIAKGFLNEFSKGSVLGFLIIGPMIDIKNTMMLLGSFKKSFVVKLLSLIIIVSFILLMLVPL</sequence>
<reference evidence="9 10" key="1">
    <citation type="submission" date="2020-08" db="EMBL/GenBank/DDBJ databases">
        <title>A Genomic Blueprint of the Chicken Gut Microbiome.</title>
        <authorList>
            <person name="Gilroy R."/>
            <person name="Ravi A."/>
            <person name="Getino M."/>
            <person name="Pursley I."/>
            <person name="Horton D.L."/>
            <person name="Alikhan N.-F."/>
            <person name="Baker D."/>
            <person name="Gharbi K."/>
            <person name="Hall N."/>
            <person name="Watson M."/>
            <person name="Adriaenssens E.M."/>
            <person name="Foster-Nyarko E."/>
            <person name="Jarju S."/>
            <person name="Secka A."/>
            <person name="Antonio M."/>
            <person name="Oren A."/>
            <person name="Chaudhuri R."/>
            <person name="La Ragione R.M."/>
            <person name="Hildebrand F."/>
            <person name="Pallen M.J."/>
        </authorList>
    </citation>
    <scope>NUCLEOTIDE SEQUENCE [LARGE SCALE GENOMIC DNA]</scope>
    <source>
        <strain evidence="9 10">Sa3CVN1</strain>
    </source>
</reference>
<evidence type="ECO:0000256" key="3">
    <source>
        <dbReference type="ARBA" id="ARBA00022475"/>
    </source>
</evidence>
<keyword evidence="5 7" id="KW-1133">Transmembrane helix</keyword>
<evidence type="ECO:0000256" key="5">
    <source>
        <dbReference type="ARBA" id="ARBA00022989"/>
    </source>
</evidence>
<dbReference type="PANTHER" id="PTHR34184:SF4">
    <property type="entry name" value="UPF0718 PROTEIN YCGR"/>
    <property type="match status" value="1"/>
</dbReference>
<gene>
    <name evidence="9" type="ORF">H9661_12345</name>
</gene>
<protein>
    <submittedName>
        <fullName evidence="9">Permease</fullName>
    </submittedName>
</protein>